<dbReference type="EMBL" id="QGMY01000007">
    <property type="protein sequence ID" value="PWR71991.1"/>
    <property type="molecule type" value="Genomic_DNA"/>
</dbReference>
<proteinExistence type="predicted"/>
<evidence type="ECO:0000313" key="1">
    <source>
        <dbReference type="EMBL" id="PWR71991.1"/>
    </source>
</evidence>
<name>A0A2V2N8S5_9EURY</name>
<dbReference type="RefSeq" id="WP_109968481.1">
    <property type="nucleotide sequence ID" value="NZ_CP176093.1"/>
</dbReference>
<dbReference type="GeneID" id="97548149"/>
<dbReference type="AlphaFoldDB" id="A0A2V2N8S5"/>
<dbReference type="PIRSF" id="PIRSF006577">
    <property type="entry name" value="UCP006577"/>
    <property type="match status" value="1"/>
</dbReference>
<gene>
    <name evidence="1" type="ORF">DK846_08325</name>
</gene>
<sequence length="90" mass="10386">MGCLESLPYEVLLAKISFKEAREYLARFPEKYDVEPGYKMFEVRIIGVPPIRVAVDGDAIIFPFTKPCHGTFLVKVPDGREEIERLRKKK</sequence>
<evidence type="ECO:0000313" key="2">
    <source>
        <dbReference type="Proteomes" id="UP000245657"/>
    </source>
</evidence>
<accession>A0A2V2N8S5</accession>
<reference evidence="1 2" key="1">
    <citation type="submission" date="2018-05" db="EMBL/GenBank/DDBJ databases">
        <title>Draft genome of Methanospirillum lacunae Ki8-1.</title>
        <authorList>
            <person name="Dueholm M.S."/>
            <person name="Nielsen P.H."/>
            <person name="Bakmann L.F."/>
            <person name="Otzen D.E."/>
        </authorList>
    </citation>
    <scope>NUCLEOTIDE SEQUENCE [LARGE SCALE GENOMIC DNA]</scope>
    <source>
        <strain evidence="1 2">Ki8-1</strain>
    </source>
</reference>
<dbReference type="Proteomes" id="UP000245657">
    <property type="component" value="Unassembled WGS sequence"/>
</dbReference>
<dbReference type="InterPro" id="IPR012031">
    <property type="entry name" value="MTH0776-like"/>
</dbReference>
<organism evidence="1 2">
    <name type="scientific">Methanospirillum lacunae</name>
    <dbReference type="NCBI Taxonomy" id="668570"/>
    <lineage>
        <taxon>Archaea</taxon>
        <taxon>Methanobacteriati</taxon>
        <taxon>Methanobacteriota</taxon>
        <taxon>Stenosarchaea group</taxon>
        <taxon>Methanomicrobia</taxon>
        <taxon>Methanomicrobiales</taxon>
        <taxon>Methanospirillaceae</taxon>
        <taxon>Methanospirillum</taxon>
    </lineage>
</organism>
<evidence type="ECO:0008006" key="3">
    <source>
        <dbReference type="Google" id="ProtNLM"/>
    </source>
</evidence>
<dbReference type="OrthoDB" id="109565at2157"/>
<comment type="caution">
    <text evidence="1">The sequence shown here is derived from an EMBL/GenBank/DDBJ whole genome shotgun (WGS) entry which is preliminary data.</text>
</comment>
<dbReference type="Pfam" id="PF08979">
    <property type="entry name" value="DUF1894"/>
    <property type="match status" value="1"/>
</dbReference>
<protein>
    <recommendedName>
        <fullName evidence="3">DUF1894 domain-containing protein</fullName>
    </recommendedName>
</protein>
<keyword evidence="2" id="KW-1185">Reference proteome</keyword>